<reference evidence="4 5" key="1">
    <citation type="journal article" date="2024" name="Nat. Commun.">
        <title>Phylogenomics reveals the evolutionary origins of lichenization in chlorophyte algae.</title>
        <authorList>
            <person name="Puginier C."/>
            <person name="Libourel C."/>
            <person name="Otte J."/>
            <person name="Skaloud P."/>
            <person name="Haon M."/>
            <person name="Grisel S."/>
            <person name="Petersen M."/>
            <person name="Berrin J.G."/>
            <person name="Delaux P.M."/>
            <person name="Dal Grande F."/>
            <person name="Keller J."/>
        </authorList>
    </citation>
    <scope>NUCLEOTIDE SEQUENCE [LARGE SCALE GENOMIC DNA]</scope>
    <source>
        <strain evidence="4 5">SAG 2036</strain>
    </source>
</reference>
<proteinExistence type="predicted"/>
<dbReference type="GO" id="GO:0006355">
    <property type="term" value="P:regulation of DNA-templated transcription"/>
    <property type="evidence" value="ECO:0007669"/>
    <property type="project" value="InterPro"/>
</dbReference>
<comment type="caution">
    <text evidence="4">The sequence shown here is derived from an EMBL/GenBank/DDBJ whole genome shotgun (WGS) entry which is preliminary data.</text>
</comment>
<dbReference type="Pfam" id="PF05066">
    <property type="entry name" value="HARE-HTH"/>
    <property type="match status" value="1"/>
</dbReference>
<dbReference type="Proteomes" id="UP001465755">
    <property type="component" value="Unassembled WGS sequence"/>
</dbReference>
<dbReference type="InterPro" id="IPR007759">
    <property type="entry name" value="Asxl_HARE-HTH"/>
</dbReference>
<keyword evidence="1" id="KW-0804">Transcription</keyword>
<dbReference type="EMBL" id="JALJOQ010000007">
    <property type="protein sequence ID" value="KAK9812395.1"/>
    <property type="molecule type" value="Genomic_DNA"/>
</dbReference>
<keyword evidence="5" id="KW-1185">Reference proteome</keyword>
<feature type="compositionally biased region" description="Polar residues" evidence="2">
    <location>
        <begin position="153"/>
        <end position="174"/>
    </location>
</feature>
<evidence type="ECO:0000256" key="1">
    <source>
        <dbReference type="ARBA" id="ARBA00023163"/>
    </source>
</evidence>
<accession>A0AAW1PRE2</accession>
<feature type="compositionally biased region" description="Polar residues" evidence="2">
    <location>
        <begin position="324"/>
        <end position="333"/>
    </location>
</feature>
<evidence type="ECO:0000313" key="5">
    <source>
        <dbReference type="Proteomes" id="UP001465755"/>
    </source>
</evidence>
<feature type="domain" description="HTH HARE-type" evidence="3">
    <location>
        <begin position="1"/>
        <end position="57"/>
    </location>
</feature>
<feature type="region of interest" description="Disordered" evidence="2">
    <location>
        <begin position="321"/>
        <end position="360"/>
    </location>
</feature>
<evidence type="ECO:0000259" key="3">
    <source>
        <dbReference type="PROSITE" id="PS51913"/>
    </source>
</evidence>
<evidence type="ECO:0000313" key="4">
    <source>
        <dbReference type="EMBL" id="KAK9812395.1"/>
    </source>
</evidence>
<sequence>MTTGEITRLALEQALIRCQGRTPEATMASALYTDVKRKHDKSVFTRPQEGLFGLREWGADGQHAPCSAPLQPDPDAHEQAAGIENLSPVKVAVAGHDCEGGHQVPDLSPRRGPPPAALCESPIRLLRPEHHARMAPIEALLGHRSALFPEPASFTSQPSASCLPSQQGSHTEASSAAIDSMLSHAEAGRLYSGESWLRLFRGNSMTGGGKDLEDLTAAQASMHARDGGALECGTAATDSMDMLGHALQPSTSAGICCAEEEVRALEHRLGTAHPRVGKAWLQLSRAYQQAGGEANVANSEQALLRAWHICSRFYVHSQHPPNPFNNAAPSTAIEQPERNLSGSASSSAALQARPDSASDGHSHAACFTHDFLI</sequence>
<dbReference type="AlphaFoldDB" id="A0AAW1PRE2"/>
<evidence type="ECO:0000256" key="2">
    <source>
        <dbReference type="SAM" id="MobiDB-lite"/>
    </source>
</evidence>
<organism evidence="4 5">
    <name type="scientific">Symbiochloris irregularis</name>
    <dbReference type="NCBI Taxonomy" id="706552"/>
    <lineage>
        <taxon>Eukaryota</taxon>
        <taxon>Viridiplantae</taxon>
        <taxon>Chlorophyta</taxon>
        <taxon>core chlorophytes</taxon>
        <taxon>Trebouxiophyceae</taxon>
        <taxon>Trebouxiales</taxon>
        <taxon>Trebouxiaceae</taxon>
        <taxon>Symbiochloris</taxon>
    </lineage>
</organism>
<dbReference type="PROSITE" id="PS51913">
    <property type="entry name" value="HTH_HARE"/>
    <property type="match status" value="1"/>
</dbReference>
<feature type="region of interest" description="Disordered" evidence="2">
    <location>
        <begin position="152"/>
        <end position="175"/>
    </location>
</feature>
<protein>
    <recommendedName>
        <fullName evidence="3">HTH HARE-type domain-containing protein</fullName>
    </recommendedName>
</protein>
<name>A0AAW1PRE2_9CHLO</name>
<gene>
    <name evidence="4" type="ORF">WJX73_007500</name>
</gene>